<evidence type="ECO:0000313" key="2">
    <source>
        <dbReference type="EMBL" id="KAJ3049595.1"/>
    </source>
</evidence>
<feature type="compositionally biased region" description="Low complexity" evidence="1">
    <location>
        <begin position="749"/>
        <end position="765"/>
    </location>
</feature>
<feature type="compositionally biased region" description="Low complexity" evidence="1">
    <location>
        <begin position="715"/>
        <end position="729"/>
    </location>
</feature>
<sequence length="860" mass="85654">MTDHIQTPTTEYPLQPGKDYTFDSIPIDTPLPATASIPVVPGTKKPGDVVAPLVPVLSSDAVVVPADTTYFVEAPASYVPPVATAEGHQRIVGQEKIENAPAAPSVGGLAQSAKNALTPSPQTTATAQSYAQSAAETLKSAAQTAGVLASQVAGQVVGATQGAAAAAAPVARNLAASAQQTAGQAAQKVQQTVSSATAPSTVPTTVTGVETPSTTATYNNELSTSGTVPIYGTPAHLPPQSSTYEVAVPTVVEAAPTSTVPTSGVSGVSGISGITASIPSASEIAAKVPPAPEVAARAGDVAGSTVGAVGGTLATAAEIAKNAAASLLGKVTTGPATTERSVEEELKPSLAVRAAATTGSVAGSVAGTVATLAGAAKSAVTSVLPHQTTETALSTEVRPEQKYDLAYNAGNLSVLEGEEIAARVPPSDIAPPTTRAGEGVPTVTEKISNTAALTAASASSAASSAYQSVANTAQAAKESVVGAAGVAADRAVATKDSVVGGAYNAKESAADTAAYYTAGHLPNTGGKYELVESDLLAGKEDVRPISHSAVSDDVHHSQRAITAGEGSTTTTDLPPLSTFGAGPAISTGTSYTTGEEIPAAVLNETLRSASSGSTTGKDLSLPATQPESSGFLSEEAIKAIVTPADRRDDHQQDLVNDLLLERKLPSVGQADSVASAPKLHSALPADEPVNGPASDVASTRSLAPASILERGDLATSSFDSATSSSGGSSITEDPSEAALGDSHFAPNVAAPADPLPASLASLPPSTESIKELPQEEEALDRELTQHSTISHTSNTSHASGTESAGAHNNGKASKAHGMLNKVVGKLENLGGKITGNAHLREVGEEKRAAGAAEVEAAKAK</sequence>
<organism evidence="2 3">
    <name type="scientific">Rhizophlyctis rosea</name>
    <dbReference type="NCBI Taxonomy" id="64517"/>
    <lineage>
        <taxon>Eukaryota</taxon>
        <taxon>Fungi</taxon>
        <taxon>Fungi incertae sedis</taxon>
        <taxon>Chytridiomycota</taxon>
        <taxon>Chytridiomycota incertae sedis</taxon>
        <taxon>Chytridiomycetes</taxon>
        <taxon>Rhizophlyctidales</taxon>
        <taxon>Rhizophlyctidaceae</taxon>
        <taxon>Rhizophlyctis</taxon>
    </lineage>
</organism>
<reference evidence="2" key="1">
    <citation type="submission" date="2020-05" db="EMBL/GenBank/DDBJ databases">
        <title>Phylogenomic resolution of chytrid fungi.</title>
        <authorList>
            <person name="Stajich J.E."/>
            <person name="Amses K."/>
            <person name="Simmons R."/>
            <person name="Seto K."/>
            <person name="Myers J."/>
            <person name="Bonds A."/>
            <person name="Quandt C.A."/>
            <person name="Barry K."/>
            <person name="Liu P."/>
            <person name="Grigoriev I."/>
            <person name="Longcore J.E."/>
            <person name="James T.Y."/>
        </authorList>
    </citation>
    <scope>NUCLEOTIDE SEQUENCE</scope>
    <source>
        <strain evidence="2">JEL0318</strain>
    </source>
</reference>
<feature type="compositionally biased region" description="Low complexity" evidence="1">
    <location>
        <begin position="193"/>
        <end position="217"/>
    </location>
</feature>
<feature type="region of interest" description="Disordered" evidence="1">
    <location>
        <begin position="193"/>
        <end position="221"/>
    </location>
</feature>
<evidence type="ECO:0000313" key="3">
    <source>
        <dbReference type="Proteomes" id="UP001212841"/>
    </source>
</evidence>
<accession>A0AAD5SH57</accession>
<feature type="compositionally biased region" description="Low complexity" evidence="1">
    <location>
        <begin position="567"/>
        <end position="578"/>
    </location>
</feature>
<dbReference type="Proteomes" id="UP001212841">
    <property type="component" value="Unassembled WGS sequence"/>
</dbReference>
<protein>
    <submittedName>
        <fullName evidence="2">Uncharacterized protein</fullName>
    </submittedName>
</protein>
<comment type="caution">
    <text evidence="2">The sequence shown here is derived from an EMBL/GenBank/DDBJ whole genome shotgun (WGS) entry which is preliminary data.</text>
</comment>
<dbReference type="AlphaFoldDB" id="A0AAD5SH57"/>
<name>A0AAD5SH57_9FUNG</name>
<evidence type="ECO:0000256" key="1">
    <source>
        <dbReference type="SAM" id="MobiDB-lite"/>
    </source>
</evidence>
<dbReference type="EMBL" id="JADGJD010000622">
    <property type="protein sequence ID" value="KAJ3049595.1"/>
    <property type="molecule type" value="Genomic_DNA"/>
</dbReference>
<feature type="region of interest" description="Disordered" evidence="1">
    <location>
        <begin position="715"/>
        <end position="819"/>
    </location>
</feature>
<keyword evidence="3" id="KW-1185">Reference proteome</keyword>
<feature type="region of interest" description="Disordered" evidence="1">
    <location>
        <begin position="840"/>
        <end position="860"/>
    </location>
</feature>
<proteinExistence type="predicted"/>
<feature type="compositionally biased region" description="Low complexity" evidence="1">
    <location>
        <begin position="786"/>
        <end position="799"/>
    </location>
</feature>
<gene>
    <name evidence="2" type="ORF">HK097_009430</name>
</gene>
<feature type="region of interest" description="Disordered" evidence="1">
    <location>
        <begin position="548"/>
        <end position="581"/>
    </location>
</feature>
<feature type="region of interest" description="Disordered" evidence="1">
    <location>
        <begin position="608"/>
        <end position="630"/>
    </location>
</feature>